<dbReference type="AlphaFoldDB" id="A0A1T4KDC4"/>
<dbReference type="STRING" id="171291.SAMN02745154_00006"/>
<dbReference type="RefSeq" id="WP_078746758.1">
    <property type="nucleotide sequence ID" value="NZ_CP137850.1"/>
</dbReference>
<dbReference type="OrthoDB" id="399027at2"/>
<reference evidence="2" key="1">
    <citation type="submission" date="2017-02" db="EMBL/GenBank/DDBJ databases">
        <authorList>
            <person name="Varghese N."/>
            <person name="Submissions S."/>
        </authorList>
    </citation>
    <scope>NUCLEOTIDE SEQUENCE [LARGE SCALE GENOMIC DNA]</scope>
    <source>
        <strain evidence="2">ATCC 27862</strain>
    </source>
</reference>
<keyword evidence="2" id="KW-1185">Reference proteome</keyword>
<accession>A0A1T4KDC4</accession>
<evidence type="ECO:0000313" key="1">
    <source>
        <dbReference type="EMBL" id="SJZ40345.1"/>
    </source>
</evidence>
<protein>
    <submittedName>
        <fullName evidence="1">Primosomal protein DnaI</fullName>
    </submittedName>
</protein>
<gene>
    <name evidence="1" type="ORF">SAMN02745154_00006</name>
</gene>
<proteinExistence type="predicted"/>
<name>A0A1T4KDC4_9BACT</name>
<dbReference type="Proteomes" id="UP000190389">
    <property type="component" value="Unassembled WGS sequence"/>
</dbReference>
<dbReference type="EMBL" id="FUXF01000002">
    <property type="protein sequence ID" value="SJZ40345.1"/>
    <property type="molecule type" value="Genomic_DNA"/>
</dbReference>
<organism evidence="1 2">
    <name type="scientific">Mycoplasmopsis verecunda</name>
    <dbReference type="NCBI Taxonomy" id="171291"/>
    <lineage>
        <taxon>Bacteria</taxon>
        <taxon>Bacillati</taxon>
        <taxon>Mycoplasmatota</taxon>
        <taxon>Mycoplasmoidales</taxon>
        <taxon>Metamycoplasmataceae</taxon>
        <taxon>Mycoplasmopsis</taxon>
    </lineage>
</organism>
<sequence length="301" mass="35064">MSSMNKINPSFNFLKLDSINKENLIEEIKKEPLLAKLFKKLKVSDSEIWDYFNYFIDFKTQVQHPNQSPYLLNFKRDDNGKLIVEKQLAHNEKADAFRILNNLMFQHISSPFYDLTLKNLEINDNLYYDLAGIRVEILQSLDKKKKSLKQLYGVYFHGAANSYRVKYLSALANTFALNDVQVAYIDINQLDEWARQLIGNPQDIIYLVNELSKVPVLIIDEIGLKNYTEWFLESIFVKVLQNRAQNKLLTYFGSYLPLNNLAKKISTYKKGNVINTISKPLIDKLIYLIIELTKVETFIGI</sequence>
<dbReference type="InterPro" id="IPR027417">
    <property type="entry name" value="P-loop_NTPase"/>
</dbReference>
<evidence type="ECO:0000313" key="2">
    <source>
        <dbReference type="Proteomes" id="UP000190389"/>
    </source>
</evidence>
<dbReference type="Gene3D" id="3.40.50.300">
    <property type="entry name" value="P-loop containing nucleotide triphosphate hydrolases"/>
    <property type="match status" value="1"/>
</dbReference>